<evidence type="ECO:0008006" key="3">
    <source>
        <dbReference type="Google" id="ProtNLM"/>
    </source>
</evidence>
<sequence>MELTDPGFDHSVPCEFRERLIDGEAGQLVLDGVLEAVRDAGLLKAGGRARTDSTHIVAAARDFTRLECVIETLRAALNALALTAPEWLQRHVEPAWFDRYAARPDPQASLRLPRPESHWPPR</sequence>
<evidence type="ECO:0000313" key="2">
    <source>
        <dbReference type="Proteomes" id="UP000275401"/>
    </source>
</evidence>
<dbReference type="EMBL" id="RIBZ01000273">
    <property type="protein sequence ID" value="RNG21626.1"/>
    <property type="molecule type" value="Genomic_DNA"/>
</dbReference>
<keyword evidence="2" id="KW-1185">Reference proteome</keyword>
<name>A0A3M8VVC4_9ACTN</name>
<dbReference type="RefSeq" id="WP_123102175.1">
    <property type="nucleotide sequence ID" value="NZ_RIBZ01000273.1"/>
</dbReference>
<protein>
    <recommendedName>
        <fullName evidence="3">Transposase</fullName>
    </recommendedName>
</protein>
<dbReference type="Proteomes" id="UP000275401">
    <property type="component" value="Unassembled WGS sequence"/>
</dbReference>
<proteinExistence type="predicted"/>
<organism evidence="1 2">
    <name type="scientific">Streptomyces botrytidirepellens</name>
    <dbReference type="NCBI Taxonomy" id="2486417"/>
    <lineage>
        <taxon>Bacteria</taxon>
        <taxon>Bacillati</taxon>
        <taxon>Actinomycetota</taxon>
        <taxon>Actinomycetes</taxon>
        <taxon>Kitasatosporales</taxon>
        <taxon>Streptomycetaceae</taxon>
        <taxon>Streptomyces</taxon>
    </lineage>
</organism>
<dbReference type="AlphaFoldDB" id="A0A3M8VVC4"/>
<evidence type="ECO:0000313" key="1">
    <source>
        <dbReference type="EMBL" id="RNG21626.1"/>
    </source>
</evidence>
<gene>
    <name evidence="1" type="ORF">EEJ42_22235</name>
</gene>
<comment type="caution">
    <text evidence="1">The sequence shown here is derived from an EMBL/GenBank/DDBJ whole genome shotgun (WGS) entry which is preliminary data.</text>
</comment>
<reference evidence="1 2" key="1">
    <citation type="submission" date="2018-11" db="EMBL/GenBank/DDBJ databases">
        <title>The Potential of Streptomyces as Biocontrol Agents against the Tomato grey mould, Botrytis cinerea (Gray mold) Frontiers in Microbiology.</title>
        <authorList>
            <person name="Li D."/>
        </authorList>
    </citation>
    <scope>NUCLEOTIDE SEQUENCE [LARGE SCALE GENOMIC DNA]</scope>
    <source>
        <strain evidence="1 2">NEAU-LD23</strain>
    </source>
</reference>
<accession>A0A3M8VVC4</accession>